<dbReference type="AlphaFoldDB" id="C4J8P4"/>
<evidence type="ECO:0000313" key="1">
    <source>
        <dbReference type="EMBL" id="ACR37544.1"/>
    </source>
</evidence>
<protein>
    <submittedName>
        <fullName evidence="1">Uncharacterized protein</fullName>
    </submittedName>
</protein>
<reference evidence="1" key="1">
    <citation type="journal article" date="2009" name="PLoS Genet.">
        <title>Sequencing, mapping, and analysis of 27,455 maize full-length cDNAs.</title>
        <authorList>
            <person name="Soderlund C."/>
            <person name="Descour A."/>
            <person name="Kudrna D."/>
            <person name="Bomhoff M."/>
            <person name="Boyd L."/>
            <person name="Currie J."/>
            <person name="Angelova A."/>
            <person name="Collura K."/>
            <person name="Wissotski M."/>
            <person name="Ashley E."/>
            <person name="Morrow D."/>
            <person name="Fernandes J."/>
            <person name="Walbot V."/>
            <person name="Yu Y."/>
        </authorList>
    </citation>
    <scope>NUCLEOTIDE SEQUENCE</scope>
    <source>
        <strain evidence="1">B73</strain>
    </source>
</reference>
<accession>C4J8P4</accession>
<dbReference type="EMBL" id="BT087191">
    <property type="protein sequence ID" value="ACR37544.1"/>
    <property type="molecule type" value="mRNA"/>
</dbReference>
<name>C4J8P4_MAIZE</name>
<organism evidence="1">
    <name type="scientific">Zea mays</name>
    <name type="common">Maize</name>
    <dbReference type="NCBI Taxonomy" id="4577"/>
    <lineage>
        <taxon>Eukaryota</taxon>
        <taxon>Viridiplantae</taxon>
        <taxon>Streptophyta</taxon>
        <taxon>Embryophyta</taxon>
        <taxon>Tracheophyta</taxon>
        <taxon>Spermatophyta</taxon>
        <taxon>Magnoliopsida</taxon>
        <taxon>Liliopsida</taxon>
        <taxon>Poales</taxon>
        <taxon>Poaceae</taxon>
        <taxon>PACMAD clade</taxon>
        <taxon>Panicoideae</taxon>
        <taxon>Andropogonodae</taxon>
        <taxon>Andropogoneae</taxon>
        <taxon>Tripsacinae</taxon>
        <taxon>Zea</taxon>
    </lineage>
</organism>
<proteinExistence type="evidence at transcript level"/>
<sequence length="19" mass="2007">MASGGRGLYMDHSGEALVR</sequence>